<feature type="transmembrane region" description="Helical" evidence="6">
    <location>
        <begin position="30"/>
        <end position="48"/>
    </location>
</feature>
<evidence type="ECO:0000313" key="7">
    <source>
        <dbReference type="EMBL" id="GEB35645.1"/>
    </source>
</evidence>
<evidence type="ECO:0000256" key="3">
    <source>
        <dbReference type="ARBA" id="ARBA00022692"/>
    </source>
</evidence>
<organism evidence="7 8">
    <name type="scientific">Brevibacillus parabrevis</name>
    <dbReference type="NCBI Taxonomy" id="54914"/>
    <lineage>
        <taxon>Bacteria</taxon>
        <taxon>Bacillati</taxon>
        <taxon>Bacillota</taxon>
        <taxon>Bacilli</taxon>
        <taxon>Bacillales</taxon>
        <taxon>Paenibacillaceae</taxon>
        <taxon>Brevibacillus</taxon>
    </lineage>
</organism>
<keyword evidence="8" id="KW-1185">Reference proteome</keyword>
<evidence type="ECO:0000256" key="2">
    <source>
        <dbReference type="ARBA" id="ARBA00022475"/>
    </source>
</evidence>
<name>A0A4Y3PRS0_BREPA</name>
<dbReference type="GO" id="GO:0005886">
    <property type="term" value="C:plasma membrane"/>
    <property type="evidence" value="ECO:0007669"/>
    <property type="project" value="UniProtKB-SubCell"/>
</dbReference>
<feature type="transmembrane region" description="Helical" evidence="6">
    <location>
        <begin position="5"/>
        <end position="24"/>
    </location>
</feature>
<sequence length="123" mass="13572">MKRLIIIAGQVAFFILMSVLMNLLVSALGWKIPGSILGMFVVFFLLQAKILRLEWIETGAAWLLAELLLFFIPPSVGIVSYQSLMLHEGLQIVLIIVIGTAFVMVCSGLIAQSISKRKGHTRS</sequence>
<comment type="caution">
    <text evidence="7">The sequence shown here is derived from an EMBL/GenBank/DDBJ whole genome shotgun (WGS) entry which is preliminary data.</text>
</comment>
<dbReference type="GeneID" id="87614933"/>
<protein>
    <submittedName>
        <fullName evidence="7">Holin-like protein CidA</fullName>
    </submittedName>
</protein>
<dbReference type="EMBL" id="BJMH01000048">
    <property type="protein sequence ID" value="GEB35645.1"/>
    <property type="molecule type" value="Genomic_DNA"/>
</dbReference>
<keyword evidence="5 6" id="KW-0472">Membrane</keyword>
<keyword evidence="2" id="KW-1003">Cell membrane</keyword>
<dbReference type="NCBIfam" id="NF002460">
    <property type="entry name" value="PRK01658.1"/>
    <property type="match status" value="1"/>
</dbReference>
<evidence type="ECO:0000256" key="4">
    <source>
        <dbReference type="ARBA" id="ARBA00022989"/>
    </source>
</evidence>
<accession>A0A4Y3PRS0</accession>
<comment type="subcellular location">
    <subcellularLocation>
        <location evidence="1">Cell membrane</location>
        <topology evidence="1">Multi-pass membrane protein</topology>
    </subcellularLocation>
</comment>
<evidence type="ECO:0000256" key="6">
    <source>
        <dbReference type="SAM" id="Phobius"/>
    </source>
</evidence>
<feature type="transmembrane region" description="Helical" evidence="6">
    <location>
        <begin position="90"/>
        <end position="111"/>
    </location>
</feature>
<dbReference type="STRING" id="54914.AV540_18665"/>
<gene>
    <name evidence="7" type="primary">cidA_3</name>
    <name evidence="7" type="ORF">BPA01_52250</name>
</gene>
<proteinExistence type="predicted"/>
<dbReference type="InterPro" id="IPR005538">
    <property type="entry name" value="LrgA/CidA"/>
</dbReference>
<keyword evidence="4 6" id="KW-1133">Transmembrane helix</keyword>
<feature type="transmembrane region" description="Helical" evidence="6">
    <location>
        <begin position="60"/>
        <end position="84"/>
    </location>
</feature>
<dbReference type="PANTHER" id="PTHR33931:SF2">
    <property type="entry name" value="HOLIN-LIKE PROTEIN CIDA"/>
    <property type="match status" value="1"/>
</dbReference>
<dbReference type="PANTHER" id="PTHR33931">
    <property type="entry name" value="HOLIN-LIKE PROTEIN CIDA-RELATED"/>
    <property type="match status" value="1"/>
</dbReference>
<evidence type="ECO:0000256" key="5">
    <source>
        <dbReference type="ARBA" id="ARBA00023136"/>
    </source>
</evidence>
<dbReference type="Pfam" id="PF03788">
    <property type="entry name" value="LrgA"/>
    <property type="match status" value="1"/>
</dbReference>
<evidence type="ECO:0000313" key="8">
    <source>
        <dbReference type="Proteomes" id="UP000316882"/>
    </source>
</evidence>
<evidence type="ECO:0000256" key="1">
    <source>
        <dbReference type="ARBA" id="ARBA00004651"/>
    </source>
</evidence>
<dbReference type="RefSeq" id="WP_122962716.1">
    <property type="nucleotide sequence ID" value="NZ_BJMH01000048.1"/>
</dbReference>
<reference evidence="7 8" key="1">
    <citation type="submission" date="2019-06" db="EMBL/GenBank/DDBJ databases">
        <title>Whole genome shotgun sequence of Brevibacillus parabrevis NBRC 12334.</title>
        <authorList>
            <person name="Hosoyama A."/>
            <person name="Uohara A."/>
            <person name="Ohji S."/>
            <person name="Ichikawa N."/>
        </authorList>
    </citation>
    <scope>NUCLEOTIDE SEQUENCE [LARGE SCALE GENOMIC DNA]</scope>
    <source>
        <strain evidence="7 8">NBRC 12334</strain>
    </source>
</reference>
<dbReference type="AlphaFoldDB" id="A0A4Y3PRS0"/>
<keyword evidence="3 6" id="KW-0812">Transmembrane</keyword>
<dbReference type="Proteomes" id="UP000316882">
    <property type="component" value="Unassembled WGS sequence"/>
</dbReference>